<dbReference type="InterPro" id="IPR016032">
    <property type="entry name" value="Sig_transdc_resp-reg_C-effctor"/>
</dbReference>
<evidence type="ECO:0000256" key="5">
    <source>
        <dbReference type="ARBA" id="ARBA00023125"/>
    </source>
</evidence>
<evidence type="ECO:0000259" key="10">
    <source>
        <dbReference type="PROSITE" id="PS50110"/>
    </source>
</evidence>
<evidence type="ECO:0000256" key="6">
    <source>
        <dbReference type="ARBA" id="ARBA00023163"/>
    </source>
</evidence>
<dbReference type="GO" id="GO:0000156">
    <property type="term" value="F:phosphorelay response regulator activity"/>
    <property type="evidence" value="ECO:0007669"/>
    <property type="project" value="TreeGrafter"/>
</dbReference>
<feature type="modified residue" description="4-aspartylphosphate" evidence="8">
    <location>
        <position position="52"/>
    </location>
</feature>
<evidence type="ECO:0000259" key="11">
    <source>
        <dbReference type="PROSITE" id="PS51755"/>
    </source>
</evidence>
<dbReference type="Pfam" id="PF00486">
    <property type="entry name" value="Trans_reg_C"/>
    <property type="match status" value="1"/>
</dbReference>
<comment type="caution">
    <text evidence="12">The sequence shown here is derived from an EMBL/GenBank/DDBJ whole genome shotgun (WGS) entry which is preliminary data.</text>
</comment>
<dbReference type="InterPro" id="IPR011006">
    <property type="entry name" value="CheY-like_superfamily"/>
</dbReference>
<evidence type="ECO:0000256" key="3">
    <source>
        <dbReference type="ARBA" id="ARBA00023012"/>
    </source>
</evidence>
<evidence type="ECO:0000256" key="1">
    <source>
        <dbReference type="ARBA" id="ARBA00018672"/>
    </source>
</evidence>
<keyword evidence="4" id="KW-0805">Transcription regulation</keyword>
<gene>
    <name evidence="12" type="ORF">IAA52_02630</name>
</gene>
<protein>
    <recommendedName>
        <fullName evidence="1">Stage 0 sporulation protein A homolog</fullName>
    </recommendedName>
</protein>
<evidence type="ECO:0000256" key="8">
    <source>
        <dbReference type="PROSITE-ProRule" id="PRU00169"/>
    </source>
</evidence>
<comment type="function">
    <text evidence="7">May play the central regulatory role in sporulation. It may be an element of the effector pathway responsible for the activation of sporulation genes in response to nutritional stress. Spo0A may act in concert with spo0H (a sigma factor) to control the expression of some genes that are critical to the sporulation process.</text>
</comment>
<keyword evidence="5 9" id="KW-0238">DNA-binding</keyword>
<dbReference type="SMART" id="SM00448">
    <property type="entry name" value="REC"/>
    <property type="match status" value="1"/>
</dbReference>
<dbReference type="PANTHER" id="PTHR48111">
    <property type="entry name" value="REGULATOR OF RPOS"/>
    <property type="match status" value="1"/>
</dbReference>
<dbReference type="SUPFAM" id="SSF52172">
    <property type="entry name" value="CheY-like"/>
    <property type="match status" value="1"/>
</dbReference>
<dbReference type="GO" id="GO:0006355">
    <property type="term" value="P:regulation of DNA-templated transcription"/>
    <property type="evidence" value="ECO:0007669"/>
    <property type="project" value="InterPro"/>
</dbReference>
<dbReference type="Gene3D" id="6.10.250.690">
    <property type="match status" value="1"/>
</dbReference>
<dbReference type="AlphaFoldDB" id="A0A9D1CWY8"/>
<dbReference type="Gene3D" id="1.10.10.10">
    <property type="entry name" value="Winged helix-like DNA-binding domain superfamily/Winged helix DNA-binding domain"/>
    <property type="match status" value="1"/>
</dbReference>
<accession>A0A9D1CWY8</accession>
<dbReference type="SUPFAM" id="SSF46894">
    <property type="entry name" value="C-terminal effector domain of the bipartite response regulators"/>
    <property type="match status" value="1"/>
</dbReference>
<keyword evidence="2 8" id="KW-0597">Phosphoprotein</keyword>
<keyword evidence="3" id="KW-0902">Two-component regulatory system</keyword>
<dbReference type="GO" id="GO:0032993">
    <property type="term" value="C:protein-DNA complex"/>
    <property type="evidence" value="ECO:0007669"/>
    <property type="project" value="TreeGrafter"/>
</dbReference>
<dbReference type="CDD" id="cd17574">
    <property type="entry name" value="REC_OmpR"/>
    <property type="match status" value="1"/>
</dbReference>
<feature type="domain" description="Response regulatory" evidence="10">
    <location>
        <begin position="4"/>
        <end position="116"/>
    </location>
</feature>
<dbReference type="EMBL" id="DVFZ01000028">
    <property type="protein sequence ID" value="HIQ81980.1"/>
    <property type="molecule type" value="Genomic_DNA"/>
</dbReference>
<feature type="domain" description="OmpR/PhoB-type" evidence="11">
    <location>
        <begin position="131"/>
        <end position="230"/>
    </location>
</feature>
<evidence type="ECO:0000256" key="2">
    <source>
        <dbReference type="ARBA" id="ARBA00022553"/>
    </source>
</evidence>
<evidence type="ECO:0000256" key="4">
    <source>
        <dbReference type="ARBA" id="ARBA00023015"/>
    </source>
</evidence>
<dbReference type="PROSITE" id="PS51755">
    <property type="entry name" value="OMPR_PHOB"/>
    <property type="match status" value="1"/>
</dbReference>
<sequence>MSATILIVDDDAEIRELLELLLSGEGYAVRQAENGEAALAMLDAGIDLVILDVMMPGLSGYKTCACIRETSNVPILFLTARGMDTDLTLGFSAGGDDYLSKPFSNAELLSRVKALLRRYHVYGGKAETREDGFFSAHGLRVNRRFNEVFKNGRELALTELEYQMLRLMFEYRGKIFSAENLYESVWGEPYFSVSANTVMVHIRKLRAKIEDDPQNPQIVKTVWGKGYRVE</sequence>
<dbReference type="FunFam" id="1.10.10.10:FF:000018">
    <property type="entry name" value="DNA-binding response regulator ResD"/>
    <property type="match status" value="1"/>
</dbReference>
<feature type="DNA-binding region" description="OmpR/PhoB-type" evidence="9">
    <location>
        <begin position="131"/>
        <end position="230"/>
    </location>
</feature>
<dbReference type="InterPro" id="IPR001789">
    <property type="entry name" value="Sig_transdc_resp-reg_receiver"/>
</dbReference>
<dbReference type="SMART" id="SM00862">
    <property type="entry name" value="Trans_reg_C"/>
    <property type="match status" value="1"/>
</dbReference>
<dbReference type="InterPro" id="IPR001867">
    <property type="entry name" value="OmpR/PhoB-type_DNA-bd"/>
</dbReference>
<organism evidence="12 13">
    <name type="scientific">Candidatus Pullichristensenella stercorigallinarum</name>
    <dbReference type="NCBI Taxonomy" id="2840909"/>
    <lineage>
        <taxon>Bacteria</taxon>
        <taxon>Bacillati</taxon>
        <taxon>Bacillota</taxon>
        <taxon>Clostridia</taxon>
        <taxon>Candidatus Pullichristensenella</taxon>
    </lineage>
</organism>
<evidence type="ECO:0000313" key="12">
    <source>
        <dbReference type="EMBL" id="HIQ81980.1"/>
    </source>
</evidence>
<dbReference type="GO" id="GO:0000976">
    <property type="term" value="F:transcription cis-regulatory region binding"/>
    <property type="evidence" value="ECO:0007669"/>
    <property type="project" value="TreeGrafter"/>
</dbReference>
<dbReference type="GO" id="GO:0005829">
    <property type="term" value="C:cytosol"/>
    <property type="evidence" value="ECO:0007669"/>
    <property type="project" value="TreeGrafter"/>
</dbReference>
<keyword evidence="6" id="KW-0804">Transcription</keyword>
<dbReference type="FunFam" id="3.40.50.2300:FF:000001">
    <property type="entry name" value="DNA-binding response regulator PhoB"/>
    <property type="match status" value="1"/>
</dbReference>
<evidence type="ECO:0000256" key="7">
    <source>
        <dbReference type="ARBA" id="ARBA00024867"/>
    </source>
</evidence>
<reference evidence="12" key="2">
    <citation type="journal article" date="2021" name="PeerJ">
        <title>Extensive microbial diversity within the chicken gut microbiome revealed by metagenomics and culture.</title>
        <authorList>
            <person name="Gilroy R."/>
            <person name="Ravi A."/>
            <person name="Getino M."/>
            <person name="Pursley I."/>
            <person name="Horton D.L."/>
            <person name="Alikhan N.F."/>
            <person name="Baker D."/>
            <person name="Gharbi K."/>
            <person name="Hall N."/>
            <person name="Watson M."/>
            <person name="Adriaenssens E.M."/>
            <person name="Foster-Nyarko E."/>
            <person name="Jarju S."/>
            <person name="Secka A."/>
            <person name="Antonio M."/>
            <person name="Oren A."/>
            <person name="Chaudhuri R.R."/>
            <person name="La Ragione R."/>
            <person name="Hildebrand F."/>
            <person name="Pallen M.J."/>
        </authorList>
    </citation>
    <scope>NUCLEOTIDE SEQUENCE</scope>
    <source>
        <strain evidence="12">ChiSjej6B24-2974</strain>
    </source>
</reference>
<reference evidence="12" key="1">
    <citation type="submission" date="2020-10" db="EMBL/GenBank/DDBJ databases">
        <authorList>
            <person name="Gilroy R."/>
        </authorList>
    </citation>
    <scope>NUCLEOTIDE SEQUENCE</scope>
    <source>
        <strain evidence="12">ChiSjej6B24-2974</strain>
    </source>
</reference>
<dbReference type="Gene3D" id="3.40.50.2300">
    <property type="match status" value="1"/>
</dbReference>
<dbReference type="PROSITE" id="PS50110">
    <property type="entry name" value="RESPONSE_REGULATORY"/>
    <property type="match status" value="1"/>
</dbReference>
<evidence type="ECO:0000256" key="9">
    <source>
        <dbReference type="PROSITE-ProRule" id="PRU01091"/>
    </source>
</evidence>
<dbReference type="Pfam" id="PF00072">
    <property type="entry name" value="Response_reg"/>
    <property type="match status" value="1"/>
</dbReference>
<dbReference type="InterPro" id="IPR036388">
    <property type="entry name" value="WH-like_DNA-bd_sf"/>
</dbReference>
<dbReference type="InterPro" id="IPR039420">
    <property type="entry name" value="WalR-like"/>
</dbReference>
<dbReference type="Proteomes" id="UP000824260">
    <property type="component" value="Unassembled WGS sequence"/>
</dbReference>
<name>A0A9D1CWY8_9FIRM</name>
<dbReference type="PANTHER" id="PTHR48111:SF2">
    <property type="entry name" value="RESPONSE REGULATOR SAER"/>
    <property type="match status" value="1"/>
</dbReference>
<dbReference type="CDD" id="cd00383">
    <property type="entry name" value="trans_reg_C"/>
    <property type="match status" value="1"/>
</dbReference>
<evidence type="ECO:0000313" key="13">
    <source>
        <dbReference type="Proteomes" id="UP000824260"/>
    </source>
</evidence>
<proteinExistence type="predicted"/>